<evidence type="ECO:0000259" key="2">
    <source>
        <dbReference type="Pfam" id="PF06991"/>
    </source>
</evidence>
<dbReference type="InterPro" id="IPR009730">
    <property type="entry name" value="MFAP1_C"/>
</dbReference>
<feature type="region of interest" description="Disordered" evidence="1">
    <location>
        <begin position="1"/>
        <end position="176"/>
    </location>
</feature>
<dbReference type="PANTHER" id="PTHR15327">
    <property type="entry name" value="MICROFIBRIL-ASSOCIATED PROTEIN"/>
    <property type="match status" value="1"/>
</dbReference>
<dbReference type="EMBL" id="FO082055">
    <property type="protein sequence ID" value="CCE79470.1"/>
    <property type="molecule type" value="Genomic_DNA"/>
</dbReference>
<gene>
    <name evidence="3" type="primary">Piso0_001535</name>
    <name evidence="3" type="ORF">GNLVRS01_PISO0E07198g</name>
</gene>
<feature type="compositionally biased region" description="Basic and acidic residues" evidence="1">
    <location>
        <begin position="1"/>
        <end position="10"/>
    </location>
</feature>
<dbReference type="Proteomes" id="UP000005222">
    <property type="component" value="Chromosome E"/>
</dbReference>
<dbReference type="OMA" id="ENWKIRE"/>
<dbReference type="OrthoDB" id="4026656at2759"/>
<organism evidence="3 4">
    <name type="scientific">Pichia sorbitophila (strain ATCC MYA-4447 / BCRC 22081 / CBS 7064 / NBRC 10061 / NRRL Y-12695)</name>
    <name type="common">Hybrid yeast</name>
    <dbReference type="NCBI Taxonomy" id="559304"/>
    <lineage>
        <taxon>Eukaryota</taxon>
        <taxon>Fungi</taxon>
        <taxon>Dikarya</taxon>
        <taxon>Ascomycota</taxon>
        <taxon>Saccharomycotina</taxon>
        <taxon>Pichiomycetes</taxon>
        <taxon>Debaryomycetaceae</taxon>
        <taxon>Millerozyma</taxon>
    </lineage>
</organism>
<dbReference type="STRING" id="559304.G8YNF2"/>
<dbReference type="Pfam" id="PF06991">
    <property type="entry name" value="MFAP1"/>
    <property type="match status" value="1"/>
</dbReference>
<evidence type="ECO:0000256" key="1">
    <source>
        <dbReference type="SAM" id="MobiDB-lite"/>
    </source>
</evidence>
<feature type="compositionally biased region" description="Acidic residues" evidence="1">
    <location>
        <begin position="11"/>
        <end position="25"/>
    </location>
</feature>
<evidence type="ECO:0000313" key="4">
    <source>
        <dbReference type="Proteomes" id="UP000005222"/>
    </source>
</evidence>
<protein>
    <submittedName>
        <fullName evidence="3">Piso0_001535 protein</fullName>
    </submittedName>
</protein>
<reference evidence="3 4" key="1">
    <citation type="journal article" date="2012" name="G3 (Bethesda)">
        <title>Pichia sorbitophila, an interspecies yeast hybrid reveals early steps of genome resolution following polyploidization.</title>
        <authorList>
            <person name="Leh Louis V."/>
            <person name="Despons L."/>
            <person name="Friedrich A."/>
            <person name="Martin T."/>
            <person name="Durrens P."/>
            <person name="Casaregola S."/>
            <person name="Neuveglise C."/>
            <person name="Fairhead C."/>
            <person name="Marck C."/>
            <person name="Cruz J.A."/>
            <person name="Straub M.L."/>
            <person name="Kugler V."/>
            <person name="Sacerdot C."/>
            <person name="Uzunov Z."/>
            <person name="Thierry A."/>
            <person name="Weiss S."/>
            <person name="Bleykasten C."/>
            <person name="De Montigny J."/>
            <person name="Jacques N."/>
            <person name="Jung P."/>
            <person name="Lemaire M."/>
            <person name="Mallet S."/>
            <person name="Morel G."/>
            <person name="Richard G.F."/>
            <person name="Sarkar A."/>
            <person name="Savel G."/>
            <person name="Schacherer J."/>
            <person name="Seret M.L."/>
            <person name="Talla E."/>
            <person name="Samson G."/>
            <person name="Jubin C."/>
            <person name="Poulain J."/>
            <person name="Vacherie B."/>
            <person name="Barbe V."/>
            <person name="Pelletier E."/>
            <person name="Sherman D.J."/>
            <person name="Westhof E."/>
            <person name="Weissenbach J."/>
            <person name="Baret P.V."/>
            <person name="Wincker P."/>
            <person name="Gaillardin C."/>
            <person name="Dujon B."/>
            <person name="Souciet J.L."/>
        </authorList>
    </citation>
    <scope>NUCLEOTIDE SEQUENCE [LARGE SCALE GENOMIC DNA]</scope>
    <source>
        <strain evidence="4">ATCC MYA-4447 / BCRC 22081 / CBS 7064 / NBRC 10061 / NRRL Y-12695</strain>
    </source>
</reference>
<keyword evidence="4" id="KW-1185">Reference proteome</keyword>
<dbReference type="FunCoup" id="G8YNF2">
    <property type="interactions" value="235"/>
</dbReference>
<feature type="compositionally biased region" description="Basic and acidic residues" evidence="1">
    <location>
        <begin position="97"/>
        <end position="158"/>
    </location>
</feature>
<dbReference type="AlphaFoldDB" id="G8YNF2"/>
<accession>G8YNF2</accession>
<feature type="compositionally biased region" description="Acidic residues" evidence="1">
    <location>
        <begin position="85"/>
        <end position="96"/>
    </location>
</feature>
<feature type="compositionally biased region" description="Basic and acidic residues" evidence="1">
    <location>
        <begin position="45"/>
        <end position="83"/>
    </location>
</feature>
<dbReference type="InterPro" id="IPR033194">
    <property type="entry name" value="MFAP1"/>
</dbReference>
<dbReference type="InParanoid" id="G8YNF2"/>
<proteinExistence type="predicted"/>
<name>G8YNF2_PICSO</name>
<dbReference type="HOGENOM" id="CLU_113408_0_0_1"/>
<evidence type="ECO:0000313" key="3">
    <source>
        <dbReference type="EMBL" id="CCE79470.1"/>
    </source>
</evidence>
<sequence>MSDLESSSRSDDDDSSSYESSSDDEPMLKPVFLNKKQRQGPRSASDGDDKTDGSTRDSDKSQKKESILKQVDRPEEVETRFENYDGVDDTDDLDIENELRVWEERERNRVERDRRKLEEEENAKDEALRLHSLSERERQEAFLRRSEQQRKDRQESSHGEAGNSSAPGKYHKAAFYQDDEDMSKFLKRAHSEIEDDVDHSRPRKYKIK</sequence>
<feature type="domain" description="Micro-fibrillar-associated protein 1 C-terminal" evidence="2">
    <location>
        <begin position="20"/>
        <end position="200"/>
    </location>
</feature>